<dbReference type="OrthoDB" id="164397at2759"/>
<gene>
    <name evidence="2" type="ORF">PHMEG_00028612</name>
</gene>
<keyword evidence="3" id="KW-1185">Reference proteome</keyword>
<dbReference type="PANTHER" id="PTHR19446">
    <property type="entry name" value="REVERSE TRANSCRIPTASES"/>
    <property type="match status" value="1"/>
</dbReference>
<dbReference type="Pfam" id="PF00078">
    <property type="entry name" value="RVT_1"/>
    <property type="match status" value="1"/>
</dbReference>
<dbReference type="AlphaFoldDB" id="A0A225V4J9"/>
<reference evidence="3" key="1">
    <citation type="submission" date="2017-03" db="EMBL/GenBank/DDBJ databases">
        <title>Phytopthora megakarya and P. palmivora, two closely related causual agents of cacao black pod achieved similar genome size and gene model numbers by different mechanisms.</title>
        <authorList>
            <person name="Ali S."/>
            <person name="Shao J."/>
            <person name="Larry D.J."/>
            <person name="Kronmiller B."/>
            <person name="Shen D."/>
            <person name="Strem M.D."/>
            <person name="Melnick R.L."/>
            <person name="Guiltinan M.J."/>
            <person name="Tyler B.M."/>
            <person name="Meinhardt L.W."/>
            <person name="Bailey B.A."/>
        </authorList>
    </citation>
    <scope>NUCLEOTIDE SEQUENCE [LARGE SCALE GENOMIC DNA]</scope>
    <source>
        <strain evidence="3">zdho120</strain>
    </source>
</reference>
<dbReference type="EMBL" id="NBNE01007776">
    <property type="protein sequence ID" value="OWZ00242.1"/>
    <property type="molecule type" value="Genomic_DNA"/>
</dbReference>
<evidence type="ECO:0000259" key="1">
    <source>
        <dbReference type="PROSITE" id="PS50878"/>
    </source>
</evidence>
<sequence length="143" mass="15805">MRRQLFAVWYDLANAFGSIPQQFLWDVLRALQAPDAFISVANDIYQDSSFVVLGPVDAATTAPIRQRRGVYQGCPLSPYLFLAAIEPLLQALAAEPEVGIKLGDNISMNATAFADDIKIFSSTETGIEKLHALVVKYLRWTSL</sequence>
<feature type="domain" description="Reverse transcriptase" evidence="1">
    <location>
        <begin position="1"/>
        <end position="143"/>
    </location>
</feature>
<comment type="caution">
    <text evidence="2">The sequence shown here is derived from an EMBL/GenBank/DDBJ whole genome shotgun (WGS) entry which is preliminary data.</text>
</comment>
<evidence type="ECO:0000313" key="3">
    <source>
        <dbReference type="Proteomes" id="UP000198211"/>
    </source>
</evidence>
<protein>
    <submittedName>
        <fullName evidence="2">Polyprotein</fullName>
    </submittedName>
</protein>
<evidence type="ECO:0000313" key="2">
    <source>
        <dbReference type="EMBL" id="OWZ00242.1"/>
    </source>
</evidence>
<dbReference type="InterPro" id="IPR000477">
    <property type="entry name" value="RT_dom"/>
</dbReference>
<proteinExistence type="predicted"/>
<dbReference type="Proteomes" id="UP000198211">
    <property type="component" value="Unassembled WGS sequence"/>
</dbReference>
<dbReference type="PROSITE" id="PS50878">
    <property type="entry name" value="RT_POL"/>
    <property type="match status" value="1"/>
</dbReference>
<organism evidence="2 3">
    <name type="scientific">Phytophthora megakarya</name>
    <dbReference type="NCBI Taxonomy" id="4795"/>
    <lineage>
        <taxon>Eukaryota</taxon>
        <taxon>Sar</taxon>
        <taxon>Stramenopiles</taxon>
        <taxon>Oomycota</taxon>
        <taxon>Peronosporomycetes</taxon>
        <taxon>Peronosporales</taxon>
        <taxon>Peronosporaceae</taxon>
        <taxon>Phytophthora</taxon>
    </lineage>
</organism>
<dbReference type="STRING" id="4795.A0A225V4J9"/>
<name>A0A225V4J9_9STRA</name>
<accession>A0A225V4J9</accession>